<sequence>MDGKANSFSEISSHLFEMFKRDDFSFGIGDIANYAKIPQSKLRYWEKCGYIKSEKCSRNQNRKYSYHTLMKVQLIKSYLESGFTLSKAAEKAAQFTSYNLILVNMIKRRIKEIGTIDGCPAINMGPLEDDPTKSIYFIDDNSNIKALIKNNE</sequence>
<dbReference type="InterPro" id="IPR000551">
    <property type="entry name" value="MerR-type_HTH_dom"/>
</dbReference>
<evidence type="ECO:0000313" key="2">
    <source>
        <dbReference type="EMBL" id="UQS87084.1"/>
    </source>
</evidence>
<dbReference type="GO" id="GO:0003677">
    <property type="term" value="F:DNA binding"/>
    <property type="evidence" value="ECO:0007669"/>
    <property type="project" value="InterPro"/>
</dbReference>
<organism evidence="2 3">
    <name type="scientific">Nicoliella spurrieriana</name>
    <dbReference type="NCBI Taxonomy" id="2925830"/>
    <lineage>
        <taxon>Bacteria</taxon>
        <taxon>Bacillati</taxon>
        <taxon>Bacillota</taxon>
        <taxon>Bacilli</taxon>
        <taxon>Lactobacillales</taxon>
        <taxon>Lactobacillaceae</taxon>
        <taxon>Nicoliella</taxon>
    </lineage>
</organism>
<dbReference type="Pfam" id="PF13411">
    <property type="entry name" value="MerR_1"/>
    <property type="match status" value="1"/>
</dbReference>
<reference evidence="2" key="1">
    <citation type="journal article" date="2022" name="Int. J. Syst. Evol. Microbiol.">
        <title>Apilactobacillus apisilvae sp. nov., Nicolia spurrieriana gen. nov. sp. nov., Bombilactobacillus folatiphilus sp. nov. and Bombilactobacillus thymidiniphilus sp. nov., four new lactic acid bacterial isolates from stingless bees Tetragonula carbonaria and Austroplebeia australis.</title>
        <authorList>
            <person name="Oliphant S.A."/>
            <person name="Watson-Haigh N.S."/>
            <person name="Sumby K.M."/>
            <person name="Gardner J."/>
            <person name="Groom S."/>
            <person name="Jiranek V."/>
        </authorList>
    </citation>
    <scope>NUCLEOTIDE SEQUENCE</scope>
    <source>
        <strain evidence="2">SGEP1_A5</strain>
    </source>
</reference>
<dbReference type="Proteomes" id="UP000831181">
    <property type="component" value="Chromosome"/>
</dbReference>
<proteinExistence type="predicted"/>
<dbReference type="InterPro" id="IPR009061">
    <property type="entry name" value="DNA-bd_dom_put_sf"/>
</dbReference>
<name>A0A976RSQ1_9LACO</name>
<dbReference type="SUPFAM" id="SSF46955">
    <property type="entry name" value="Putative DNA-binding domain"/>
    <property type="match status" value="1"/>
</dbReference>
<protein>
    <submittedName>
        <fullName evidence="2">MerR family transcriptional regulator</fullName>
    </submittedName>
</protein>
<gene>
    <name evidence="2" type="ORF">MOO44_02685</name>
</gene>
<dbReference type="CDD" id="cd01105">
    <property type="entry name" value="HTH_GlnR-like"/>
    <property type="match status" value="1"/>
</dbReference>
<dbReference type="GO" id="GO:0006355">
    <property type="term" value="P:regulation of DNA-templated transcription"/>
    <property type="evidence" value="ECO:0007669"/>
    <property type="project" value="InterPro"/>
</dbReference>
<dbReference type="KEGG" id="lbe:MOO44_02685"/>
<dbReference type="Gene3D" id="1.10.1660.10">
    <property type="match status" value="1"/>
</dbReference>
<dbReference type="AlphaFoldDB" id="A0A976RSQ1"/>
<dbReference type="PROSITE" id="PS50937">
    <property type="entry name" value="HTH_MERR_2"/>
    <property type="match status" value="1"/>
</dbReference>
<keyword evidence="3" id="KW-1185">Reference proteome</keyword>
<evidence type="ECO:0000313" key="3">
    <source>
        <dbReference type="Proteomes" id="UP000831181"/>
    </source>
</evidence>
<feature type="domain" description="HTH merR-type" evidence="1">
    <location>
        <begin position="25"/>
        <end position="94"/>
    </location>
</feature>
<dbReference type="SMART" id="SM00422">
    <property type="entry name" value="HTH_MERR"/>
    <property type="match status" value="1"/>
</dbReference>
<dbReference type="RefSeq" id="WP_260116884.1">
    <property type="nucleotide sequence ID" value="NZ_CP093361.1"/>
</dbReference>
<dbReference type="EMBL" id="CP093361">
    <property type="protein sequence ID" value="UQS87084.1"/>
    <property type="molecule type" value="Genomic_DNA"/>
</dbReference>
<evidence type="ECO:0000259" key="1">
    <source>
        <dbReference type="PROSITE" id="PS50937"/>
    </source>
</evidence>
<accession>A0A976RSQ1</accession>